<feature type="non-terminal residue" evidence="2">
    <location>
        <position position="154"/>
    </location>
</feature>
<dbReference type="AlphaFoldDB" id="A0A4Z0HDI2"/>
<organism evidence="2 3">
    <name type="scientific">Streptomyces palmae</name>
    <dbReference type="NCBI Taxonomy" id="1701085"/>
    <lineage>
        <taxon>Bacteria</taxon>
        <taxon>Bacillati</taxon>
        <taxon>Actinomycetota</taxon>
        <taxon>Actinomycetes</taxon>
        <taxon>Kitasatosporales</taxon>
        <taxon>Streptomycetaceae</taxon>
        <taxon>Streptomyces</taxon>
    </lineage>
</organism>
<accession>A0A4Z0HDI2</accession>
<dbReference type="EMBL" id="SRID01000097">
    <property type="protein sequence ID" value="TGB10013.1"/>
    <property type="molecule type" value="Genomic_DNA"/>
</dbReference>
<reference evidence="2 3" key="1">
    <citation type="submission" date="2019-03" db="EMBL/GenBank/DDBJ databases">
        <authorList>
            <person name="Gonzalez-Pimentel J.L."/>
        </authorList>
    </citation>
    <scope>NUCLEOTIDE SEQUENCE [LARGE SCALE GENOMIC DNA]</scope>
    <source>
        <strain evidence="2 3">JCM 31289</strain>
    </source>
</reference>
<keyword evidence="3" id="KW-1185">Reference proteome</keyword>
<name>A0A4Z0HDI2_9ACTN</name>
<evidence type="ECO:0000313" key="2">
    <source>
        <dbReference type="EMBL" id="TGB10013.1"/>
    </source>
</evidence>
<feature type="compositionally biased region" description="Polar residues" evidence="1">
    <location>
        <begin position="124"/>
        <end position="133"/>
    </location>
</feature>
<sequence length="154" mass="15649">MPGETARQGQQADLEAMVQRVAVTPDGYAMAVHLATRVPVSGWTVEVVLPPGATGQPGPGSTWDGQRLTAVPGQVVPRRGEVGHGVLWLGVSGTPHAPHAVHVTAHTADGSFRSVNVAKVLVTQTGSRSTKPTSEADWEGSTRMSGSAGGGGGG</sequence>
<proteinExistence type="predicted"/>
<dbReference type="RefSeq" id="WP_135339197.1">
    <property type="nucleotide sequence ID" value="NZ_SRID01000097.1"/>
</dbReference>
<protein>
    <submittedName>
        <fullName evidence="2">Uncharacterized protein</fullName>
    </submittedName>
</protein>
<comment type="caution">
    <text evidence="2">The sequence shown here is derived from an EMBL/GenBank/DDBJ whole genome shotgun (WGS) entry which is preliminary data.</text>
</comment>
<evidence type="ECO:0000313" key="3">
    <source>
        <dbReference type="Proteomes" id="UP000297948"/>
    </source>
</evidence>
<gene>
    <name evidence="2" type="ORF">E4099_13100</name>
</gene>
<feature type="region of interest" description="Disordered" evidence="1">
    <location>
        <begin position="124"/>
        <end position="154"/>
    </location>
</feature>
<dbReference type="Proteomes" id="UP000297948">
    <property type="component" value="Unassembled WGS sequence"/>
</dbReference>
<evidence type="ECO:0000256" key="1">
    <source>
        <dbReference type="SAM" id="MobiDB-lite"/>
    </source>
</evidence>